<dbReference type="RefSeq" id="WP_050471126.1">
    <property type="nucleotide sequence ID" value="NZ_CM011124.1"/>
</dbReference>
<sequence length="82" mass="8351">MSGGAGQKAAAGGAGAFPWEAVLHAAMGRLGWSPAGTWAATPRELAFALGLRRGAGALNRRGLEALMQRFPDEGGTGWQTTA</sequence>
<proteinExistence type="predicted"/>
<name>A0A0L0J681_9HYPH</name>
<dbReference type="KEGG" id="pphr:APZ00_23120"/>
<dbReference type="AlphaFoldDB" id="A0A0L0J681"/>
<gene>
    <name evidence="1" type="ORF">APZ00_23120</name>
</gene>
<reference evidence="1 2" key="1">
    <citation type="submission" date="2015-10" db="EMBL/GenBank/DDBJ databases">
        <title>The world's first case of liver abscess caused by Pannonibacter phragmitetus.</title>
        <authorList>
            <person name="Ming D."/>
            <person name="Wang M."/>
            <person name="Zhou Y."/>
            <person name="Jiang T."/>
            <person name="Hu S."/>
        </authorList>
    </citation>
    <scope>NUCLEOTIDE SEQUENCE [LARGE SCALE GENOMIC DNA]</scope>
    <source>
        <strain evidence="1 2">31801</strain>
    </source>
</reference>
<dbReference type="InterPro" id="IPR019056">
    <property type="entry name" value="Phage_TAC_6"/>
</dbReference>
<accession>A0A0L0J681</accession>
<dbReference type="Proteomes" id="UP000064921">
    <property type="component" value="Chromosome"/>
</dbReference>
<keyword evidence="2" id="KW-1185">Reference proteome</keyword>
<organism evidence="1 2">
    <name type="scientific">Pannonibacter phragmitetus</name>
    <dbReference type="NCBI Taxonomy" id="121719"/>
    <lineage>
        <taxon>Bacteria</taxon>
        <taxon>Pseudomonadati</taxon>
        <taxon>Pseudomonadota</taxon>
        <taxon>Alphaproteobacteria</taxon>
        <taxon>Hyphomicrobiales</taxon>
        <taxon>Stappiaceae</taxon>
        <taxon>Pannonibacter</taxon>
    </lineage>
</organism>
<dbReference type="Pfam" id="PF09550">
    <property type="entry name" value="Phage_TAC_6"/>
    <property type="match status" value="1"/>
</dbReference>
<protein>
    <submittedName>
        <fullName evidence="1">Uncharacterized protein</fullName>
    </submittedName>
</protein>
<dbReference type="PATRIC" id="fig|121719.5.peg.335"/>
<dbReference type="STRING" id="121719.APZ00_23120"/>
<evidence type="ECO:0000313" key="1">
    <source>
        <dbReference type="EMBL" id="ALV29578.1"/>
    </source>
</evidence>
<dbReference type="EMBL" id="CP013068">
    <property type="protein sequence ID" value="ALV29578.1"/>
    <property type="molecule type" value="Genomic_DNA"/>
</dbReference>
<evidence type="ECO:0000313" key="2">
    <source>
        <dbReference type="Proteomes" id="UP000064921"/>
    </source>
</evidence>